<comment type="caution">
    <text evidence="1">The sequence shown here is derived from an EMBL/GenBank/DDBJ whole genome shotgun (WGS) entry which is preliminary data.</text>
</comment>
<name>J9GYR3_9ZZZZ</name>
<dbReference type="AlphaFoldDB" id="J9GYR3"/>
<organism evidence="1">
    <name type="scientific">gut metagenome</name>
    <dbReference type="NCBI Taxonomy" id="749906"/>
    <lineage>
        <taxon>unclassified sequences</taxon>
        <taxon>metagenomes</taxon>
        <taxon>organismal metagenomes</taxon>
    </lineage>
</organism>
<sequence>MFTQKVAIITFYKTNFHRLTLTGTLGKPLLVQISPNLRLFHRT</sequence>
<protein>
    <submittedName>
        <fullName evidence="1">Uncharacterized protein</fullName>
    </submittedName>
</protein>
<accession>J9GYR3</accession>
<evidence type="ECO:0000313" key="1">
    <source>
        <dbReference type="EMBL" id="EJX06005.1"/>
    </source>
</evidence>
<dbReference type="EMBL" id="AMCI01001296">
    <property type="protein sequence ID" value="EJX06005.1"/>
    <property type="molecule type" value="Genomic_DNA"/>
</dbReference>
<proteinExistence type="predicted"/>
<gene>
    <name evidence="1" type="ORF">EVA_05889</name>
</gene>
<reference evidence="1" key="1">
    <citation type="journal article" date="2012" name="PLoS ONE">
        <title>Gene sets for utilization of primary and secondary nutrition supplies in the distal gut of endangered iberian lynx.</title>
        <authorList>
            <person name="Alcaide M."/>
            <person name="Messina E."/>
            <person name="Richter M."/>
            <person name="Bargiela R."/>
            <person name="Peplies J."/>
            <person name="Huws S.A."/>
            <person name="Newbold C.J."/>
            <person name="Golyshin P.N."/>
            <person name="Simon M.A."/>
            <person name="Lopez G."/>
            <person name="Yakimov M.M."/>
            <person name="Ferrer M."/>
        </authorList>
    </citation>
    <scope>NUCLEOTIDE SEQUENCE</scope>
</reference>